<organism evidence="1">
    <name type="scientific">Arundo donax</name>
    <name type="common">Giant reed</name>
    <name type="synonym">Donax arundinaceus</name>
    <dbReference type="NCBI Taxonomy" id="35708"/>
    <lineage>
        <taxon>Eukaryota</taxon>
        <taxon>Viridiplantae</taxon>
        <taxon>Streptophyta</taxon>
        <taxon>Embryophyta</taxon>
        <taxon>Tracheophyta</taxon>
        <taxon>Spermatophyta</taxon>
        <taxon>Magnoliopsida</taxon>
        <taxon>Liliopsida</taxon>
        <taxon>Poales</taxon>
        <taxon>Poaceae</taxon>
        <taxon>PACMAD clade</taxon>
        <taxon>Arundinoideae</taxon>
        <taxon>Arundineae</taxon>
        <taxon>Arundo</taxon>
    </lineage>
</organism>
<accession>A0A0A8ZWX7</accession>
<protein>
    <submittedName>
        <fullName evidence="1">Uncharacterized protein</fullName>
    </submittedName>
</protein>
<evidence type="ECO:0000313" key="1">
    <source>
        <dbReference type="EMBL" id="JAD39292.1"/>
    </source>
</evidence>
<reference evidence="1" key="2">
    <citation type="journal article" date="2015" name="Data Brief">
        <title>Shoot transcriptome of the giant reed, Arundo donax.</title>
        <authorList>
            <person name="Barrero R.A."/>
            <person name="Guerrero F.D."/>
            <person name="Moolhuijzen P."/>
            <person name="Goolsby J.A."/>
            <person name="Tidwell J."/>
            <person name="Bellgard S.E."/>
            <person name="Bellgard M.I."/>
        </authorList>
    </citation>
    <scope>NUCLEOTIDE SEQUENCE</scope>
    <source>
        <tissue evidence="1">Shoot tissue taken approximately 20 cm above the soil surface</tissue>
    </source>
</reference>
<reference evidence="1" key="1">
    <citation type="submission" date="2014-09" db="EMBL/GenBank/DDBJ databases">
        <authorList>
            <person name="Magalhaes I.L.F."/>
            <person name="Oliveira U."/>
            <person name="Santos F.R."/>
            <person name="Vidigal T.H.D.A."/>
            <person name="Brescovit A.D."/>
            <person name="Santos A.J."/>
        </authorList>
    </citation>
    <scope>NUCLEOTIDE SEQUENCE</scope>
    <source>
        <tissue evidence="1">Shoot tissue taken approximately 20 cm above the soil surface</tissue>
    </source>
</reference>
<sequence>MEGGVGRWM</sequence>
<dbReference type="EMBL" id="GBRH01258603">
    <property type="protein sequence ID" value="JAD39292.1"/>
    <property type="molecule type" value="Transcribed_RNA"/>
</dbReference>
<proteinExistence type="predicted"/>
<name>A0A0A8ZWX7_ARUDO</name>